<reference evidence="2 3" key="1">
    <citation type="journal article" date="2018" name="Sci. Rep.">
        <title>Raphidocelis subcapitata (=Pseudokirchneriella subcapitata) provides an insight into genome evolution and environmental adaptations in the Sphaeropleales.</title>
        <authorList>
            <person name="Suzuki S."/>
            <person name="Yamaguchi H."/>
            <person name="Nakajima N."/>
            <person name="Kawachi M."/>
        </authorList>
    </citation>
    <scope>NUCLEOTIDE SEQUENCE [LARGE SCALE GENOMIC DNA]</scope>
    <source>
        <strain evidence="2 3">NIES-35</strain>
    </source>
</reference>
<feature type="compositionally biased region" description="Pro residues" evidence="1">
    <location>
        <begin position="158"/>
        <end position="167"/>
    </location>
</feature>
<gene>
    <name evidence="2" type="ORF">Rsub_02931</name>
</gene>
<evidence type="ECO:0000256" key="1">
    <source>
        <dbReference type="SAM" id="MobiDB-lite"/>
    </source>
</evidence>
<organism evidence="2 3">
    <name type="scientific">Raphidocelis subcapitata</name>
    <dbReference type="NCBI Taxonomy" id="307507"/>
    <lineage>
        <taxon>Eukaryota</taxon>
        <taxon>Viridiplantae</taxon>
        <taxon>Chlorophyta</taxon>
        <taxon>core chlorophytes</taxon>
        <taxon>Chlorophyceae</taxon>
        <taxon>CS clade</taxon>
        <taxon>Sphaeropleales</taxon>
        <taxon>Selenastraceae</taxon>
        <taxon>Raphidocelis</taxon>
    </lineage>
</organism>
<accession>A0A2V0NQ38</accession>
<comment type="caution">
    <text evidence="2">The sequence shown here is derived from an EMBL/GenBank/DDBJ whole genome shotgun (WGS) entry which is preliminary data.</text>
</comment>
<proteinExistence type="predicted"/>
<feature type="compositionally biased region" description="Low complexity" evidence="1">
    <location>
        <begin position="33"/>
        <end position="108"/>
    </location>
</feature>
<dbReference type="OrthoDB" id="993at2759"/>
<evidence type="ECO:0000313" key="3">
    <source>
        <dbReference type="Proteomes" id="UP000247498"/>
    </source>
</evidence>
<feature type="region of interest" description="Disordered" evidence="1">
    <location>
        <begin position="1"/>
        <end position="183"/>
    </location>
</feature>
<dbReference type="Proteomes" id="UP000247498">
    <property type="component" value="Unassembled WGS sequence"/>
</dbReference>
<keyword evidence="3" id="KW-1185">Reference proteome</keyword>
<name>A0A2V0NQ38_9CHLO</name>
<dbReference type="AlphaFoldDB" id="A0A2V0NQ38"/>
<protein>
    <submittedName>
        <fullName evidence="2">Uncharacterized protein</fullName>
    </submittedName>
</protein>
<sequence length="330" mass="34790">MQPRPAPAGGARRPAAAGRQVAGPAAFGAGIKGPSAPGAAPRARAGRVAPRAAAGAAASPLPQQQCAAAPRLPARRPFGPASQQQQQRRQQQQQQQRRGVRAAAAGNGAPPGGDGQGGGKPDAFGRVGPSQPQSWDRLPDPWDTTAAGRARPASTSTVPPPPPPPPGYNGANGAGRGSRYEATDWGWDAPEQNWDLNEGLSPEQRASLQADYDAMLARQRAAEDPPRDKWITPLLDWQSITGAFDPDQRRTEDAMTDEALTNKNESRDAIAFAGRLIAIPLVTGALVGRALAEPVLGFTLANNPDAFAMTGRQKIEGSEHVHQEEARRWR</sequence>
<feature type="compositionally biased region" description="Low complexity" evidence="1">
    <location>
        <begin position="7"/>
        <end position="26"/>
    </location>
</feature>
<evidence type="ECO:0000313" key="2">
    <source>
        <dbReference type="EMBL" id="GBF89761.1"/>
    </source>
</evidence>
<dbReference type="SUPFAM" id="SSF118220">
    <property type="entry name" value="Connexin43"/>
    <property type="match status" value="1"/>
</dbReference>
<feature type="compositionally biased region" description="Gly residues" evidence="1">
    <location>
        <begin position="109"/>
        <end position="120"/>
    </location>
</feature>
<dbReference type="InParanoid" id="A0A2V0NQ38"/>
<dbReference type="InterPro" id="IPR034634">
    <property type="entry name" value="Connexin_C"/>
</dbReference>
<dbReference type="EMBL" id="BDRX01000012">
    <property type="protein sequence ID" value="GBF89761.1"/>
    <property type="molecule type" value="Genomic_DNA"/>
</dbReference>